<protein>
    <recommendedName>
        <fullName evidence="4">DUF4283 domain-containing protein</fullName>
    </recommendedName>
</protein>
<gene>
    <name evidence="2" type="ORF">F2Q68_00020045</name>
</gene>
<feature type="region of interest" description="Disordered" evidence="1">
    <location>
        <begin position="1"/>
        <end position="49"/>
    </location>
</feature>
<name>A0A8S9FS13_BRACR</name>
<evidence type="ECO:0008006" key="4">
    <source>
        <dbReference type="Google" id="ProtNLM"/>
    </source>
</evidence>
<proteinExistence type="predicted"/>
<evidence type="ECO:0000313" key="3">
    <source>
        <dbReference type="Proteomes" id="UP000712281"/>
    </source>
</evidence>
<dbReference type="AlphaFoldDB" id="A0A8S9FS13"/>
<accession>A0A8S9FS13</accession>
<dbReference type="Proteomes" id="UP000712281">
    <property type="component" value="Unassembled WGS sequence"/>
</dbReference>
<organism evidence="2 3">
    <name type="scientific">Brassica cretica</name>
    <name type="common">Mustard</name>
    <dbReference type="NCBI Taxonomy" id="69181"/>
    <lineage>
        <taxon>Eukaryota</taxon>
        <taxon>Viridiplantae</taxon>
        <taxon>Streptophyta</taxon>
        <taxon>Embryophyta</taxon>
        <taxon>Tracheophyta</taxon>
        <taxon>Spermatophyta</taxon>
        <taxon>Magnoliopsida</taxon>
        <taxon>eudicotyledons</taxon>
        <taxon>Gunneridae</taxon>
        <taxon>Pentapetalae</taxon>
        <taxon>rosids</taxon>
        <taxon>malvids</taxon>
        <taxon>Brassicales</taxon>
        <taxon>Brassicaceae</taxon>
        <taxon>Brassiceae</taxon>
        <taxon>Brassica</taxon>
    </lineage>
</organism>
<reference evidence="2" key="1">
    <citation type="submission" date="2019-12" db="EMBL/GenBank/DDBJ databases">
        <title>Genome sequencing and annotation of Brassica cretica.</title>
        <authorList>
            <person name="Studholme D.J."/>
            <person name="Sarris P.F."/>
        </authorList>
    </citation>
    <scope>NUCLEOTIDE SEQUENCE</scope>
    <source>
        <strain evidence="2">PFS-001/15</strain>
        <tissue evidence="2">Leaf</tissue>
    </source>
</reference>
<evidence type="ECO:0000256" key="1">
    <source>
        <dbReference type="SAM" id="MobiDB-lite"/>
    </source>
</evidence>
<sequence>MNPKSIPSSGAPPTKALEVVPLSPKKTSLSNPVSDPKQHPFSAQGASSEASVPSYAHRFKSSLKNLRKISNPTFLEDGTPVVQAPDSVLLKTAEFWKDHIVAHFHGTCPPPGKIFADLNPVWGKFGDITVRMVSETSCLIYVATVQSREWVLQVIRCQDPTSLEGQTPLC</sequence>
<dbReference type="EMBL" id="QGKW02002228">
    <property type="protein sequence ID" value="KAF2536480.1"/>
    <property type="molecule type" value="Genomic_DNA"/>
</dbReference>
<comment type="caution">
    <text evidence="2">The sequence shown here is derived from an EMBL/GenBank/DDBJ whole genome shotgun (WGS) entry which is preliminary data.</text>
</comment>
<evidence type="ECO:0000313" key="2">
    <source>
        <dbReference type="EMBL" id="KAF2536480.1"/>
    </source>
</evidence>